<dbReference type="GO" id="GO:0008234">
    <property type="term" value="F:cysteine-type peptidase activity"/>
    <property type="evidence" value="ECO:0007669"/>
    <property type="project" value="UniProtKB-KW"/>
</dbReference>
<dbReference type="EMBL" id="JAMZFT010000002">
    <property type="protein sequence ID" value="MCP1336879.1"/>
    <property type="molecule type" value="Genomic_DNA"/>
</dbReference>
<dbReference type="Pfam" id="PF00877">
    <property type="entry name" value="NLPC_P60"/>
    <property type="match status" value="1"/>
</dbReference>
<evidence type="ECO:0000256" key="3">
    <source>
        <dbReference type="ARBA" id="ARBA00022801"/>
    </source>
</evidence>
<dbReference type="InterPro" id="IPR000064">
    <property type="entry name" value="NLP_P60_dom"/>
</dbReference>
<sequence>MADEGEILRVSCPVADMRAEPAAAAGLDTQALFGEEVVIVGQLGAWIRGRSCLDGYEGWIPAADLHTRRVIPTHRVAARATLLFPRPDIKAPPLARLPLGARVRAVEADVRMHGTGREGLRLETGGYAIADHFTPLDEAEKDWVGVAERCMGAPYLWGGRSSDGLDCSGLVQLAVQAGGRDCPRDTGPQSAWAVPFDGGAGLRRGDLVFWTGHVGIMLDETRLLHANAHHMAVAAEPLAEAVARIVAAGGGEPTLYGRLPG</sequence>
<keyword evidence="3" id="KW-0378">Hydrolase</keyword>
<dbReference type="RefSeq" id="WP_269332821.1">
    <property type="nucleotide sequence ID" value="NZ_JAMZFT010000002.1"/>
</dbReference>
<dbReference type="Proteomes" id="UP001055804">
    <property type="component" value="Unassembled WGS sequence"/>
</dbReference>
<dbReference type="Pfam" id="PF18348">
    <property type="entry name" value="SH3_16"/>
    <property type="match status" value="1"/>
</dbReference>
<evidence type="ECO:0000259" key="5">
    <source>
        <dbReference type="PROSITE" id="PS51935"/>
    </source>
</evidence>
<reference evidence="6" key="1">
    <citation type="submission" date="2022-06" db="EMBL/GenBank/DDBJ databases">
        <title>Isolation and Genomics of Futiania mangrovii gen. nov., sp. nov., a Rare and Metabolically-versatile member in the Class Alphaproteobacteria.</title>
        <authorList>
            <person name="Liu L."/>
            <person name="Huang W.-C."/>
            <person name="Pan J."/>
            <person name="Li J."/>
            <person name="Huang Y."/>
            <person name="Du H."/>
            <person name="Liu Y."/>
            <person name="Li M."/>
        </authorList>
    </citation>
    <scope>NUCLEOTIDE SEQUENCE</scope>
    <source>
        <strain evidence="6">FT118</strain>
    </source>
</reference>
<dbReference type="Gene3D" id="3.90.1720.10">
    <property type="entry name" value="endopeptidase domain like (from Nostoc punctiforme)"/>
    <property type="match status" value="1"/>
</dbReference>
<evidence type="ECO:0000313" key="7">
    <source>
        <dbReference type="Proteomes" id="UP001055804"/>
    </source>
</evidence>
<evidence type="ECO:0000256" key="1">
    <source>
        <dbReference type="ARBA" id="ARBA00007074"/>
    </source>
</evidence>
<dbReference type="InterPro" id="IPR038765">
    <property type="entry name" value="Papain-like_cys_pep_sf"/>
</dbReference>
<proteinExistence type="inferred from homology"/>
<organism evidence="6 7">
    <name type="scientific">Futiania mangrovi</name>
    <dbReference type="NCBI Taxonomy" id="2959716"/>
    <lineage>
        <taxon>Bacteria</taxon>
        <taxon>Pseudomonadati</taxon>
        <taxon>Pseudomonadota</taxon>
        <taxon>Alphaproteobacteria</taxon>
        <taxon>Futianiales</taxon>
        <taxon>Futianiaceae</taxon>
        <taxon>Futiania</taxon>
    </lineage>
</organism>
<keyword evidence="7" id="KW-1185">Reference proteome</keyword>
<dbReference type="PROSITE" id="PS51935">
    <property type="entry name" value="NLPC_P60"/>
    <property type="match status" value="1"/>
</dbReference>
<keyword evidence="4" id="KW-0788">Thiol protease</keyword>
<name>A0A9J6PK07_9PROT</name>
<feature type="domain" description="NlpC/P60" evidence="5">
    <location>
        <begin position="137"/>
        <end position="261"/>
    </location>
</feature>
<accession>A0A9J6PK07</accession>
<dbReference type="PANTHER" id="PTHR47359">
    <property type="entry name" value="PEPTIDOGLYCAN DL-ENDOPEPTIDASE CWLO"/>
    <property type="match status" value="1"/>
</dbReference>
<evidence type="ECO:0000256" key="2">
    <source>
        <dbReference type="ARBA" id="ARBA00022670"/>
    </source>
</evidence>
<keyword evidence="2" id="KW-0645">Protease</keyword>
<protein>
    <submittedName>
        <fullName evidence="6">C40 family peptidase</fullName>
    </submittedName>
</protein>
<comment type="similarity">
    <text evidence="1">Belongs to the peptidase C40 family.</text>
</comment>
<dbReference type="GO" id="GO:0006508">
    <property type="term" value="P:proteolysis"/>
    <property type="evidence" value="ECO:0007669"/>
    <property type="project" value="UniProtKB-KW"/>
</dbReference>
<dbReference type="Gene3D" id="2.30.30.40">
    <property type="entry name" value="SH3 Domains"/>
    <property type="match status" value="1"/>
</dbReference>
<evidence type="ECO:0000256" key="4">
    <source>
        <dbReference type="ARBA" id="ARBA00022807"/>
    </source>
</evidence>
<gene>
    <name evidence="6" type="ORF">NJQ99_10700</name>
</gene>
<dbReference type="PANTHER" id="PTHR47359:SF3">
    <property type="entry name" value="NLP_P60 DOMAIN-CONTAINING PROTEIN-RELATED"/>
    <property type="match status" value="1"/>
</dbReference>
<dbReference type="InterPro" id="IPR051794">
    <property type="entry name" value="PG_Endopeptidase_C40"/>
</dbReference>
<dbReference type="AlphaFoldDB" id="A0A9J6PK07"/>
<comment type="caution">
    <text evidence="6">The sequence shown here is derived from an EMBL/GenBank/DDBJ whole genome shotgun (WGS) entry which is preliminary data.</text>
</comment>
<evidence type="ECO:0000313" key="6">
    <source>
        <dbReference type="EMBL" id="MCP1336879.1"/>
    </source>
</evidence>
<dbReference type="SUPFAM" id="SSF54001">
    <property type="entry name" value="Cysteine proteinases"/>
    <property type="match status" value="1"/>
</dbReference>
<dbReference type="InterPro" id="IPR041382">
    <property type="entry name" value="SH3_16"/>
</dbReference>